<keyword evidence="1" id="KW-0175">Coiled coil</keyword>
<keyword evidence="2" id="KW-1133">Transmembrane helix</keyword>
<organism evidence="3 4">
    <name type="scientific">Funneliformis geosporum</name>
    <dbReference type="NCBI Taxonomy" id="1117311"/>
    <lineage>
        <taxon>Eukaryota</taxon>
        <taxon>Fungi</taxon>
        <taxon>Fungi incertae sedis</taxon>
        <taxon>Mucoromycota</taxon>
        <taxon>Glomeromycotina</taxon>
        <taxon>Glomeromycetes</taxon>
        <taxon>Glomerales</taxon>
        <taxon>Glomeraceae</taxon>
        <taxon>Funneliformis</taxon>
    </lineage>
</organism>
<dbReference type="PROSITE" id="PS51257">
    <property type="entry name" value="PROKAR_LIPOPROTEIN"/>
    <property type="match status" value="1"/>
</dbReference>
<evidence type="ECO:0000313" key="3">
    <source>
        <dbReference type="EMBL" id="CAI2162317.1"/>
    </source>
</evidence>
<sequence>MIMQKLKWFFIMLFGFILLIAGACFLTFYNTSKPYPCYSICFNACETCTHSYCHDFCAGYSNSNYDVAFAPGIAFVFFGSILVLLTCPITARRLIVADIPEQDSEVDQDISSCWLRPFKKFMNNRDNADVEPAEVADEVNIESSNSTELQAQIRELTERLNRVENGQHIEIRENSAHEIIYLKPRRG</sequence>
<comment type="caution">
    <text evidence="3">The sequence shown here is derived from an EMBL/GenBank/DDBJ whole genome shotgun (WGS) entry which is preliminary data.</text>
</comment>
<accession>A0A9W4SAU4</accession>
<evidence type="ECO:0000256" key="1">
    <source>
        <dbReference type="SAM" id="Coils"/>
    </source>
</evidence>
<dbReference type="OrthoDB" id="10532913at2759"/>
<feature type="transmembrane region" description="Helical" evidence="2">
    <location>
        <begin position="9"/>
        <end position="29"/>
    </location>
</feature>
<name>A0A9W4SAU4_9GLOM</name>
<reference evidence="3" key="1">
    <citation type="submission" date="2022-08" db="EMBL/GenBank/DDBJ databases">
        <authorList>
            <person name="Kallberg Y."/>
            <person name="Tangrot J."/>
            <person name="Rosling A."/>
        </authorList>
    </citation>
    <scope>NUCLEOTIDE SEQUENCE</scope>
    <source>
        <strain evidence="3">Wild A</strain>
    </source>
</reference>
<keyword evidence="2" id="KW-0812">Transmembrane</keyword>
<feature type="coiled-coil region" evidence="1">
    <location>
        <begin position="139"/>
        <end position="166"/>
    </location>
</feature>
<proteinExistence type="predicted"/>
<evidence type="ECO:0000256" key="2">
    <source>
        <dbReference type="SAM" id="Phobius"/>
    </source>
</evidence>
<keyword evidence="4" id="KW-1185">Reference proteome</keyword>
<gene>
    <name evidence="3" type="ORF">FWILDA_LOCUS496</name>
</gene>
<feature type="transmembrane region" description="Helical" evidence="2">
    <location>
        <begin position="68"/>
        <end position="87"/>
    </location>
</feature>
<protein>
    <submittedName>
        <fullName evidence="3">6590_t:CDS:1</fullName>
    </submittedName>
</protein>
<dbReference type="AlphaFoldDB" id="A0A9W4SAU4"/>
<dbReference type="Proteomes" id="UP001153678">
    <property type="component" value="Unassembled WGS sequence"/>
</dbReference>
<evidence type="ECO:0000313" key="4">
    <source>
        <dbReference type="Proteomes" id="UP001153678"/>
    </source>
</evidence>
<keyword evidence="2" id="KW-0472">Membrane</keyword>
<dbReference type="EMBL" id="CAMKVN010000032">
    <property type="protein sequence ID" value="CAI2162317.1"/>
    <property type="molecule type" value="Genomic_DNA"/>
</dbReference>